<dbReference type="NCBIfam" id="NF041216">
    <property type="entry name" value="CU044_2847_fam"/>
    <property type="match status" value="1"/>
</dbReference>
<protein>
    <recommendedName>
        <fullName evidence="1">Trypsin-co-occurring domain-containing protein</fullName>
    </recommendedName>
</protein>
<reference evidence="2" key="1">
    <citation type="submission" date="2016-03" db="EMBL/GenBank/DDBJ databases">
        <title>Complete sequence of the second linear plasmid SAP2 of Streptomyces avermitilis.</title>
        <authorList>
            <person name="Ikeda H."/>
        </authorList>
    </citation>
    <scope>NUCLEOTIDE SEQUENCE</scope>
    <source>
        <strain evidence="2">MA-4680</strain>
        <plasmid evidence="2">SAP2</plasmid>
    </source>
</reference>
<dbReference type="Pfam" id="PF19493">
    <property type="entry name" value="Trypco1"/>
    <property type="match status" value="1"/>
</dbReference>
<proteinExistence type="predicted"/>
<name>A0A143SZN2_STRAW</name>
<accession>A0A143SZN2</accession>
<dbReference type="RefSeq" id="WP_052082502.1">
    <property type="nucleotide sequence ID" value="NZ_BAVY01000064.1"/>
</dbReference>
<dbReference type="OrthoDB" id="3384306at2"/>
<gene>
    <name evidence="2" type="ORF">SAVERM_2p124</name>
</gene>
<dbReference type="InterPro" id="IPR045794">
    <property type="entry name" value="Trypco1"/>
</dbReference>
<geneLocation type="plasmid" evidence="2">
    <name>SAP2</name>
</geneLocation>
<evidence type="ECO:0000259" key="1">
    <source>
        <dbReference type="Pfam" id="PF19493"/>
    </source>
</evidence>
<dbReference type="EMBL" id="AP017380">
    <property type="protein sequence ID" value="BAU77568.1"/>
    <property type="molecule type" value="Genomic_DNA"/>
</dbReference>
<dbReference type="AlphaFoldDB" id="A0A143SZN2"/>
<organism evidence="2">
    <name type="scientific">Streptomyces avermitilis (strain ATCC 31267 / DSM 46492 / JCM 5070 / NBRC 14893 / NCIMB 12804 / NRRL 8165 / MA-4680)</name>
    <dbReference type="NCBI Taxonomy" id="227882"/>
    <lineage>
        <taxon>Bacteria</taxon>
        <taxon>Bacillati</taxon>
        <taxon>Actinomycetota</taxon>
        <taxon>Actinomycetes</taxon>
        <taxon>Kitasatosporales</taxon>
        <taxon>Streptomycetaceae</taxon>
        <taxon>Streptomyces</taxon>
    </lineage>
</organism>
<keyword evidence="2" id="KW-0614">Plasmid</keyword>
<evidence type="ECO:0000313" key="2">
    <source>
        <dbReference type="EMBL" id="BAU77568.1"/>
    </source>
</evidence>
<sequence length="102" mass="10459">MGQPILVRAGEQEFFVEVADGGGPRVVAADHALSFDGVRSTIEAVAGQLAAAWDTVKPTEATVEFGLSFSAKTGRLTGLIVDGAAASSLKITLVWKSGDTAP</sequence>
<feature type="domain" description="Trypsin-co-occurring" evidence="1">
    <location>
        <begin position="3"/>
        <end position="96"/>
    </location>
</feature>